<comment type="caution">
    <text evidence="5">The sequence shown here is derived from an EMBL/GenBank/DDBJ whole genome shotgun (WGS) entry which is preliminary data.</text>
</comment>
<dbReference type="InterPro" id="IPR036388">
    <property type="entry name" value="WH-like_DNA-bd_sf"/>
</dbReference>
<dbReference type="PANTHER" id="PTHR42756:SF2">
    <property type="entry name" value="MARR FAMILY REGULATORY PROTEIN"/>
    <property type="match status" value="1"/>
</dbReference>
<dbReference type="InterPro" id="IPR023187">
    <property type="entry name" value="Tscrpt_reg_MarR-type_CS"/>
</dbReference>
<dbReference type="PANTHER" id="PTHR42756">
    <property type="entry name" value="TRANSCRIPTIONAL REGULATOR, MARR"/>
    <property type="match status" value="1"/>
</dbReference>
<dbReference type="PRINTS" id="PR00598">
    <property type="entry name" value="HTHMARR"/>
</dbReference>
<feature type="domain" description="HTH marR-type" evidence="4">
    <location>
        <begin position="3"/>
        <end position="136"/>
    </location>
</feature>
<protein>
    <submittedName>
        <fullName evidence="5">MarR family transcriptional regulator</fullName>
    </submittedName>
</protein>
<dbReference type="GO" id="GO:0003677">
    <property type="term" value="F:DNA binding"/>
    <property type="evidence" value="ECO:0007669"/>
    <property type="project" value="UniProtKB-KW"/>
</dbReference>
<gene>
    <name evidence="5" type="ORF">EM808_22565</name>
</gene>
<dbReference type="Gene3D" id="1.10.10.10">
    <property type="entry name" value="Winged helix-like DNA-binding domain superfamily/Winged helix DNA-binding domain"/>
    <property type="match status" value="1"/>
</dbReference>
<evidence type="ECO:0000313" key="6">
    <source>
        <dbReference type="Proteomes" id="UP000288024"/>
    </source>
</evidence>
<evidence type="ECO:0000259" key="4">
    <source>
        <dbReference type="PROSITE" id="PS50995"/>
    </source>
</evidence>
<dbReference type="PROSITE" id="PS50995">
    <property type="entry name" value="HTH_MARR_2"/>
    <property type="match status" value="1"/>
</dbReference>
<dbReference type="AlphaFoldDB" id="A0A3S3SHH8"/>
<organism evidence="5 6">
    <name type="scientific">Niallia taxi</name>
    <dbReference type="NCBI Taxonomy" id="2499688"/>
    <lineage>
        <taxon>Bacteria</taxon>
        <taxon>Bacillati</taxon>
        <taxon>Bacillota</taxon>
        <taxon>Bacilli</taxon>
        <taxon>Bacillales</taxon>
        <taxon>Bacillaceae</taxon>
        <taxon>Niallia</taxon>
    </lineage>
</organism>
<dbReference type="GO" id="GO:0003700">
    <property type="term" value="F:DNA-binding transcription factor activity"/>
    <property type="evidence" value="ECO:0007669"/>
    <property type="project" value="InterPro"/>
</dbReference>
<dbReference type="SMART" id="SM00347">
    <property type="entry name" value="HTH_MARR"/>
    <property type="match status" value="1"/>
</dbReference>
<keyword evidence="3" id="KW-0804">Transcription</keyword>
<dbReference type="Pfam" id="PF01047">
    <property type="entry name" value="MarR"/>
    <property type="match status" value="1"/>
</dbReference>
<evidence type="ECO:0000313" key="5">
    <source>
        <dbReference type="EMBL" id="RVT58300.1"/>
    </source>
</evidence>
<dbReference type="GeneID" id="87617462"/>
<dbReference type="InterPro" id="IPR000835">
    <property type="entry name" value="HTH_MarR-typ"/>
</dbReference>
<sequence>MKEAPLGRLISVIHRQNQKFLLKAFKNYNIGNGGQYAFLKSIIQSPGINQDELTSKLKFDKATTARSVSQLEKAGYIRKETSENDRRANELFPTEKAIQVYPHIQFVLDELNKELTKNLTDDERKQLISLLKKIDNGL</sequence>
<keyword evidence="1" id="KW-0805">Transcription regulation</keyword>
<proteinExistence type="predicted"/>
<evidence type="ECO:0000256" key="1">
    <source>
        <dbReference type="ARBA" id="ARBA00023015"/>
    </source>
</evidence>
<evidence type="ECO:0000256" key="2">
    <source>
        <dbReference type="ARBA" id="ARBA00023125"/>
    </source>
</evidence>
<evidence type="ECO:0000256" key="3">
    <source>
        <dbReference type="ARBA" id="ARBA00023163"/>
    </source>
</evidence>
<dbReference type="PROSITE" id="PS01117">
    <property type="entry name" value="HTH_MARR_1"/>
    <property type="match status" value="1"/>
</dbReference>
<reference evidence="5 6" key="1">
    <citation type="submission" date="2019-01" db="EMBL/GenBank/DDBJ databases">
        <title>Bacillus sp. M5HDSG1-1, whole genome shotgun sequence.</title>
        <authorList>
            <person name="Tuo L."/>
        </authorList>
    </citation>
    <scope>NUCLEOTIDE SEQUENCE [LARGE SCALE GENOMIC DNA]</scope>
    <source>
        <strain evidence="5 6">M5HDSG1-1</strain>
    </source>
</reference>
<dbReference type="InterPro" id="IPR036390">
    <property type="entry name" value="WH_DNA-bd_sf"/>
</dbReference>
<name>A0A3S3SHH8_9BACI</name>
<keyword evidence="6" id="KW-1185">Reference proteome</keyword>
<keyword evidence="2" id="KW-0238">DNA-binding</keyword>
<dbReference type="Proteomes" id="UP000288024">
    <property type="component" value="Unassembled WGS sequence"/>
</dbReference>
<dbReference type="SUPFAM" id="SSF46785">
    <property type="entry name" value="Winged helix' DNA-binding domain"/>
    <property type="match status" value="1"/>
</dbReference>
<dbReference type="RefSeq" id="WP_127741028.1">
    <property type="nucleotide sequence ID" value="NZ_CP196002.1"/>
</dbReference>
<dbReference type="EMBL" id="RZTZ01000013">
    <property type="protein sequence ID" value="RVT58300.1"/>
    <property type="molecule type" value="Genomic_DNA"/>
</dbReference>
<accession>A0A3S3SHH8</accession>